<dbReference type="Pfam" id="PF22199">
    <property type="entry name" value="FKBP26_IF"/>
    <property type="match status" value="1"/>
</dbReference>
<evidence type="ECO:0000256" key="1">
    <source>
        <dbReference type="ARBA" id="ARBA00000971"/>
    </source>
</evidence>
<dbReference type="Proteomes" id="UP000252189">
    <property type="component" value="Unassembled WGS sequence"/>
</dbReference>
<dbReference type="InterPro" id="IPR054016">
    <property type="entry name" value="FKBP26_IF"/>
</dbReference>
<evidence type="ECO:0000313" key="9">
    <source>
        <dbReference type="EMBL" id="RCU46086.1"/>
    </source>
</evidence>
<dbReference type="RefSeq" id="WP_114447638.1">
    <property type="nucleotide sequence ID" value="NZ_QPHM01000001.1"/>
</dbReference>
<dbReference type="EC" id="5.2.1.8" evidence="3 6"/>
<dbReference type="AlphaFoldDB" id="A0A368N790"/>
<keyword evidence="4 6" id="KW-0697">Rotamase</keyword>
<comment type="caution">
    <text evidence="9">The sequence shown here is derived from an EMBL/GenBank/DDBJ whole genome shotgun (WGS) entry which is preliminary data.</text>
</comment>
<evidence type="ECO:0000256" key="3">
    <source>
        <dbReference type="ARBA" id="ARBA00013194"/>
    </source>
</evidence>
<dbReference type="PANTHER" id="PTHR47861">
    <property type="entry name" value="FKBP-TYPE PEPTIDYL-PROLYL CIS-TRANS ISOMERASE SLYD"/>
    <property type="match status" value="1"/>
</dbReference>
<evidence type="ECO:0000259" key="8">
    <source>
        <dbReference type="PROSITE" id="PS50059"/>
    </source>
</evidence>
<dbReference type="PANTHER" id="PTHR47861:SF2">
    <property type="entry name" value="LONG-TYPE PEPTIDYL-PROLYL CIS-TRANS ISOMERASE"/>
    <property type="match status" value="1"/>
</dbReference>
<gene>
    <name evidence="9" type="ORF">DU504_01495</name>
</gene>
<dbReference type="OrthoDB" id="8615at2157"/>
<evidence type="ECO:0000256" key="4">
    <source>
        <dbReference type="ARBA" id="ARBA00023110"/>
    </source>
</evidence>
<comment type="catalytic activity">
    <reaction evidence="1 6">
        <text>[protein]-peptidylproline (omega=180) = [protein]-peptidylproline (omega=0)</text>
        <dbReference type="Rhea" id="RHEA:16237"/>
        <dbReference type="Rhea" id="RHEA-COMP:10747"/>
        <dbReference type="Rhea" id="RHEA-COMP:10748"/>
        <dbReference type="ChEBI" id="CHEBI:83833"/>
        <dbReference type="ChEBI" id="CHEBI:83834"/>
        <dbReference type="EC" id="5.2.1.8"/>
    </reaction>
</comment>
<accession>A0A368N790</accession>
<evidence type="ECO:0000256" key="2">
    <source>
        <dbReference type="ARBA" id="ARBA00006577"/>
    </source>
</evidence>
<protein>
    <recommendedName>
        <fullName evidence="3 6">peptidylprolyl isomerase</fullName>
        <ecNumber evidence="3 6">5.2.1.8</ecNumber>
    </recommendedName>
</protein>
<dbReference type="EMBL" id="QPHM01000001">
    <property type="protein sequence ID" value="RCU46086.1"/>
    <property type="molecule type" value="Genomic_DNA"/>
</dbReference>
<dbReference type="InterPro" id="IPR046357">
    <property type="entry name" value="PPIase_dom_sf"/>
</dbReference>
<feature type="domain" description="PPIase FKBP-type" evidence="8">
    <location>
        <begin position="42"/>
        <end position="121"/>
    </location>
</feature>
<comment type="similarity">
    <text evidence="2">Belongs to the FKBP-type PPIase family.</text>
</comment>
<feature type="region of interest" description="Disordered" evidence="7">
    <location>
        <begin position="1"/>
        <end position="42"/>
    </location>
</feature>
<reference evidence="9 10" key="1">
    <citation type="submission" date="2018-07" db="EMBL/GenBank/DDBJ databases">
        <title>Genome sequences of Haloplanus salinus JCM 18368T.</title>
        <authorList>
            <person name="Kim Y.B."/>
            <person name="Roh S.W."/>
        </authorList>
    </citation>
    <scope>NUCLEOTIDE SEQUENCE [LARGE SCALE GENOMIC DNA]</scope>
    <source>
        <strain evidence="9 10">JCM 18368</strain>
    </source>
</reference>
<evidence type="ECO:0000256" key="7">
    <source>
        <dbReference type="SAM" id="MobiDB-lite"/>
    </source>
</evidence>
<sequence length="334" mass="36652">MSDEQAESTDEPVDADAADDPETEPETETETEADEAAGLQDGDFVRIDYTVRTVDDETVVDTTDEDVAEEAGIDEEGHEFGPRTIVVGAGHVFEAVNDDLIGQAVGDENTVHIDAVEAFGEFDPDDVRTVSANKIDEDDRYPGAHVNVDGQQGHIETIIGGRARVDFNHPLAGEDLEYEYEVVEAVDDPEERAQGLLGMYLDHAPEVWIQTDEVDEEVQVEVESDDEDADPEYETETQTVEKETLYIEATPQMTMNQQWLFQKQQIAQQVMDRLDLDRVIVQETIDGTGGMMGGMGGMMGGMGGAGGADVEEALEDVDVDADEIVEELEEDIEE</sequence>
<dbReference type="SUPFAM" id="SSF54534">
    <property type="entry name" value="FKBP-like"/>
    <property type="match status" value="1"/>
</dbReference>
<dbReference type="InterPro" id="IPR001179">
    <property type="entry name" value="PPIase_FKBP_dom"/>
</dbReference>
<dbReference type="PROSITE" id="PS50059">
    <property type="entry name" value="FKBP_PPIASE"/>
    <property type="match status" value="1"/>
</dbReference>
<proteinExistence type="inferred from homology"/>
<dbReference type="Gene3D" id="3.10.50.40">
    <property type="match status" value="1"/>
</dbReference>
<evidence type="ECO:0000313" key="10">
    <source>
        <dbReference type="Proteomes" id="UP000252189"/>
    </source>
</evidence>
<dbReference type="Pfam" id="PF00254">
    <property type="entry name" value="FKBP_C"/>
    <property type="match status" value="1"/>
</dbReference>
<evidence type="ECO:0000256" key="6">
    <source>
        <dbReference type="PROSITE-ProRule" id="PRU00277"/>
    </source>
</evidence>
<keyword evidence="5 6" id="KW-0413">Isomerase</keyword>
<dbReference type="GO" id="GO:0003755">
    <property type="term" value="F:peptidyl-prolyl cis-trans isomerase activity"/>
    <property type="evidence" value="ECO:0007669"/>
    <property type="project" value="UniProtKB-KW"/>
</dbReference>
<organism evidence="9 10">
    <name type="scientific">Haloplanus salinus</name>
    <dbReference type="NCBI Taxonomy" id="1126245"/>
    <lineage>
        <taxon>Archaea</taxon>
        <taxon>Methanobacteriati</taxon>
        <taxon>Methanobacteriota</taxon>
        <taxon>Stenosarchaea group</taxon>
        <taxon>Halobacteria</taxon>
        <taxon>Halobacteriales</taxon>
        <taxon>Haloferacaceae</taxon>
        <taxon>Haloplanus</taxon>
    </lineage>
</organism>
<dbReference type="InterPro" id="IPR048261">
    <property type="entry name" value="SlpA/SlyD-like_ins_sf"/>
</dbReference>
<name>A0A368N790_9EURY</name>
<evidence type="ECO:0000256" key="5">
    <source>
        <dbReference type="ARBA" id="ARBA00023235"/>
    </source>
</evidence>
<keyword evidence="10" id="KW-1185">Reference proteome</keyword>
<feature type="compositionally biased region" description="Acidic residues" evidence="7">
    <location>
        <begin position="1"/>
        <end position="35"/>
    </location>
</feature>
<dbReference type="Gene3D" id="2.40.10.330">
    <property type="match status" value="1"/>
</dbReference>